<evidence type="ECO:0000313" key="1">
    <source>
        <dbReference type="EMBL" id="AKC61392.1"/>
    </source>
</evidence>
<accession>A0A7U4XTC5</accession>
<name>A0A7U4XTC5_CLOSG</name>
<sequence>MKEGVIISISESKEKFNIDQNEIKGIDKSLSCVCPEPTKLMKESANLLFRVPVFLSHPSRLNTVQQEFVDAIIRQIRKALLFPRTLPVSEQYPETPLTNIRRMILSSYGMVSLNLRQWKVNIIKNNLNQPIGETVWEGSPFAQIQPAMAYQYGLPLLLIREVGVEQTGIWSFGIGPFLILEWDSKATNPIETFFERNDWKSIFENWVGQVRTGYYIQTQQQFQYSCLHD</sequence>
<protein>
    <submittedName>
        <fullName evidence="1">Uncharacterized protein</fullName>
    </submittedName>
</protein>
<dbReference type="Proteomes" id="UP000033052">
    <property type="component" value="Chromosome"/>
</dbReference>
<proteinExistence type="predicted"/>
<reference evidence="1 2" key="1">
    <citation type="journal article" date="2015" name="PLoS ONE">
        <title>A universal mariner transposon system for forward genetic studies in the genus clostridium.</title>
        <authorList>
            <person name="Zhang Y."/>
            <person name="Grosse-Honebrink A."/>
            <person name="Minton N.P."/>
        </authorList>
    </citation>
    <scope>NUCLEOTIDE SEQUENCE [LARGE SCALE GENOMIC DNA]</scope>
    <source>
        <strain evidence="1 2">NCIMB 10696</strain>
    </source>
</reference>
<dbReference type="EMBL" id="CP009225">
    <property type="protein sequence ID" value="AKC61392.1"/>
    <property type="molecule type" value="Genomic_DNA"/>
</dbReference>
<evidence type="ECO:0000313" key="2">
    <source>
        <dbReference type="Proteomes" id="UP000033052"/>
    </source>
</evidence>
<dbReference type="KEGG" id="cld:CLSPO_c06700"/>
<organism evidence="1 2">
    <name type="scientific">Clostridium sporogenes</name>
    <dbReference type="NCBI Taxonomy" id="1509"/>
    <lineage>
        <taxon>Bacteria</taxon>
        <taxon>Bacillati</taxon>
        <taxon>Bacillota</taxon>
        <taxon>Clostridia</taxon>
        <taxon>Eubacteriales</taxon>
        <taxon>Clostridiaceae</taxon>
        <taxon>Clostridium</taxon>
    </lineage>
</organism>
<dbReference type="AlphaFoldDB" id="A0A7U4XTC5"/>
<gene>
    <name evidence="1" type="ORF">CLSPO_c06700</name>
</gene>